<gene>
    <name evidence="2" type="ORF">NYO98_09740</name>
</gene>
<name>A0ABT4CC73_9ACTN</name>
<evidence type="ECO:0000313" key="2">
    <source>
        <dbReference type="EMBL" id="MCY4726557.1"/>
    </source>
</evidence>
<keyword evidence="3" id="KW-1185">Reference proteome</keyword>
<dbReference type="InterPro" id="IPR012347">
    <property type="entry name" value="Ferritin-like"/>
</dbReference>
<dbReference type="EMBL" id="JAPPUX010000003">
    <property type="protein sequence ID" value="MCY4726557.1"/>
    <property type="molecule type" value="Genomic_DNA"/>
</dbReference>
<feature type="region of interest" description="Disordered" evidence="1">
    <location>
        <begin position="164"/>
        <end position="198"/>
    </location>
</feature>
<protein>
    <recommendedName>
        <fullName evidence="4">DUF4439 domain-containing protein</fullName>
    </recommendedName>
</protein>
<comment type="caution">
    <text evidence="2">The sequence shown here is derived from an EMBL/GenBank/DDBJ whole genome shotgun (WGS) entry which is preliminary data.</text>
</comment>
<reference evidence="2" key="1">
    <citation type="submission" date="2022-08" db="EMBL/GenBank/DDBJ databases">
        <title>Genome sequencing of Nocardioides sp. STR2.</title>
        <authorList>
            <person name="So Y."/>
        </authorList>
    </citation>
    <scope>NUCLEOTIDE SEQUENCE</scope>
    <source>
        <strain evidence="2">STR2</strain>
    </source>
</reference>
<evidence type="ECO:0008006" key="4">
    <source>
        <dbReference type="Google" id="ProtNLM"/>
    </source>
</evidence>
<dbReference type="Gene3D" id="1.20.1260.10">
    <property type="match status" value="1"/>
</dbReference>
<organism evidence="2 3">
    <name type="scientific">Nocardioides pini</name>
    <dbReference type="NCBI Taxonomy" id="2975053"/>
    <lineage>
        <taxon>Bacteria</taxon>
        <taxon>Bacillati</taxon>
        <taxon>Actinomycetota</taxon>
        <taxon>Actinomycetes</taxon>
        <taxon>Propionibacteriales</taxon>
        <taxon>Nocardioidaceae</taxon>
        <taxon>Nocardioides</taxon>
    </lineage>
</organism>
<accession>A0ABT4CC73</accession>
<dbReference type="Proteomes" id="UP001074726">
    <property type="component" value="Unassembled WGS sequence"/>
</dbReference>
<sequence length="198" mass="20761">MIAWAGVPGPTTDALPEGNPADLLYLEEAVAALSQIMAVCAGADRSSRTDVRALARAALSVQTDRFTAVSTVLHGWGRPDGSGPASTGVDALDGLDGEALDRAFVEALTAYTHASTVRSRAELVAGASRATRNLAEHAIHEDDRQLADLRDFLRIQGQQIGAPGVHDPVARWNDDGGSWPGASAATPSDRTGARRWPT</sequence>
<evidence type="ECO:0000256" key="1">
    <source>
        <dbReference type="SAM" id="MobiDB-lite"/>
    </source>
</evidence>
<proteinExistence type="predicted"/>
<dbReference type="RefSeq" id="WP_268111458.1">
    <property type="nucleotide sequence ID" value="NZ_JAPPUX010000003.1"/>
</dbReference>
<evidence type="ECO:0000313" key="3">
    <source>
        <dbReference type="Proteomes" id="UP001074726"/>
    </source>
</evidence>